<evidence type="ECO:0000313" key="2">
    <source>
        <dbReference type="Proteomes" id="UP000639643"/>
    </source>
</evidence>
<reference evidence="1" key="1">
    <citation type="journal article" date="2020" name="Phytopathology">
        <title>Genome Sequence Resources of Colletotrichum truncatum, C. plurivorum, C. musicola, and C. sojae: Four Species Pathogenic to Soybean (Glycine max).</title>
        <authorList>
            <person name="Rogerio F."/>
            <person name="Boufleur T.R."/>
            <person name="Ciampi-Guillardi M."/>
            <person name="Sukno S.A."/>
            <person name="Thon M.R."/>
            <person name="Massola Junior N.S."/>
            <person name="Baroncelli R."/>
        </authorList>
    </citation>
    <scope>NUCLEOTIDE SEQUENCE</scope>
    <source>
        <strain evidence="1">LFN0074</strain>
    </source>
</reference>
<dbReference type="EMBL" id="WIGM01000107">
    <property type="protein sequence ID" value="KAF6839970.1"/>
    <property type="molecule type" value="Genomic_DNA"/>
</dbReference>
<accession>A0A8H6U4K7</accession>
<dbReference type="Proteomes" id="UP000639643">
    <property type="component" value="Unassembled WGS sequence"/>
</dbReference>
<organism evidence="1 2">
    <name type="scientific">Colletotrichum musicola</name>
    <dbReference type="NCBI Taxonomy" id="2175873"/>
    <lineage>
        <taxon>Eukaryota</taxon>
        <taxon>Fungi</taxon>
        <taxon>Dikarya</taxon>
        <taxon>Ascomycota</taxon>
        <taxon>Pezizomycotina</taxon>
        <taxon>Sordariomycetes</taxon>
        <taxon>Hypocreomycetidae</taxon>
        <taxon>Glomerellales</taxon>
        <taxon>Glomerellaceae</taxon>
        <taxon>Colletotrichum</taxon>
        <taxon>Colletotrichum orchidearum species complex</taxon>
    </lineage>
</organism>
<keyword evidence="2" id="KW-1185">Reference proteome</keyword>
<sequence>MEDAAVGRAGAAHLTYRVLVEYSHPSSSAAVSADASPPCEGTGIADRDSTIETARTRWEKPVSRRLCPCHGESCHDTRAATALPKAKGSFGLLIGGTYNILADHLGITVVLDSPANGHRRPTGSGIPISGGFGGKEVKGRDTMSAALALSDPGGAPKSERLRLLALDAHRQIPEDPWAPVRYAKSTKTTLGGVADNA</sequence>
<comment type="caution">
    <text evidence="1">The sequence shown here is derived from an EMBL/GenBank/DDBJ whole genome shotgun (WGS) entry which is preliminary data.</text>
</comment>
<evidence type="ECO:0000313" key="1">
    <source>
        <dbReference type="EMBL" id="KAF6839970.1"/>
    </source>
</evidence>
<name>A0A8H6U4K7_9PEZI</name>
<protein>
    <submittedName>
        <fullName evidence="1">Uncharacterized protein</fullName>
    </submittedName>
</protein>
<proteinExistence type="predicted"/>
<gene>
    <name evidence="1" type="ORF">CMUS01_04103</name>
</gene>
<dbReference type="AlphaFoldDB" id="A0A8H6U4K7"/>